<comment type="subunit">
    <text evidence="3">Monomer.</text>
</comment>
<evidence type="ECO:0000256" key="2">
    <source>
        <dbReference type="ARBA" id="ARBA00009817"/>
    </source>
</evidence>
<dbReference type="FunFam" id="3.20.80.10:FF:000003">
    <property type="entry name" value="Heme-binding protein 1"/>
    <property type="match status" value="1"/>
</dbReference>
<evidence type="ECO:0000313" key="8">
    <source>
        <dbReference type="Proteomes" id="UP000001593"/>
    </source>
</evidence>
<evidence type="ECO:0000256" key="4">
    <source>
        <dbReference type="ARBA" id="ARBA00022490"/>
    </source>
</evidence>
<dbReference type="Pfam" id="PF04832">
    <property type="entry name" value="SOUL"/>
    <property type="match status" value="1"/>
</dbReference>
<sequence length="175" mass="20764">PKFEVRSKTEHYELRCYQPSKWISVTMEGKSSEALKQSMFWPMFRYISGNNDQKQKIKMTVPVTTVIKPTLENTTSYTMSFYIPKSHQANPPTPRDNKIKVIDHPKSCYWVHSFGGWANERKNRMEVKMLEKLLKKDGHNGHFVPHKKLYITAGYDDPMKMFERHNEVMLKWVKH</sequence>
<evidence type="ECO:0000313" key="7">
    <source>
        <dbReference type="EMBL" id="EDO38055.1"/>
    </source>
</evidence>
<dbReference type="InterPro" id="IPR006917">
    <property type="entry name" value="SOUL_heme-bd"/>
</dbReference>
<name>A7SDW1_NEMVE</name>
<comment type="similarity">
    <text evidence="2">Belongs to the HEBP family.</text>
</comment>
<protein>
    <recommendedName>
        <fullName evidence="6">Heme-binding protein 1</fullName>
    </recommendedName>
</protein>
<dbReference type="GO" id="GO:0005737">
    <property type="term" value="C:cytoplasm"/>
    <property type="evidence" value="ECO:0007669"/>
    <property type="project" value="UniProtKB-SubCell"/>
</dbReference>
<dbReference type="SUPFAM" id="SSF55136">
    <property type="entry name" value="Probable bacterial effector-binding domain"/>
    <property type="match status" value="1"/>
</dbReference>
<comment type="subcellular location">
    <subcellularLocation>
        <location evidence="1">Cytoplasm</location>
    </subcellularLocation>
</comment>
<keyword evidence="8" id="KW-1185">Reference proteome</keyword>
<dbReference type="InterPro" id="IPR011256">
    <property type="entry name" value="Reg_factor_effector_dom_sf"/>
</dbReference>
<evidence type="ECO:0000256" key="6">
    <source>
        <dbReference type="ARBA" id="ARBA00040755"/>
    </source>
</evidence>
<proteinExistence type="inferred from homology"/>
<dbReference type="KEGG" id="nve:5509617"/>
<dbReference type="InParanoid" id="A7SDW1"/>
<dbReference type="STRING" id="45351.A7SDW1"/>
<evidence type="ECO:0000256" key="1">
    <source>
        <dbReference type="ARBA" id="ARBA00004496"/>
    </source>
</evidence>
<dbReference type="Proteomes" id="UP000001593">
    <property type="component" value="Unassembled WGS sequence"/>
</dbReference>
<dbReference type="OMA" id="FERHNEV"/>
<keyword evidence="4" id="KW-0963">Cytoplasm</keyword>
<organism evidence="7 8">
    <name type="scientific">Nematostella vectensis</name>
    <name type="common">Starlet sea anemone</name>
    <dbReference type="NCBI Taxonomy" id="45351"/>
    <lineage>
        <taxon>Eukaryota</taxon>
        <taxon>Metazoa</taxon>
        <taxon>Cnidaria</taxon>
        <taxon>Anthozoa</taxon>
        <taxon>Hexacorallia</taxon>
        <taxon>Actiniaria</taxon>
        <taxon>Edwardsiidae</taxon>
        <taxon>Nematostella</taxon>
    </lineage>
</organism>
<dbReference type="Gene3D" id="3.20.80.10">
    <property type="entry name" value="Regulatory factor, effector binding domain"/>
    <property type="match status" value="1"/>
</dbReference>
<reference evidence="7 8" key="1">
    <citation type="journal article" date="2007" name="Science">
        <title>Sea anemone genome reveals ancestral eumetazoan gene repertoire and genomic organization.</title>
        <authorList>
            <person name="Putnam N.H."/>
            <person name="Srivastava M."/>
            <person name="Hellsten U."/>
            <person name="Dirks B."/>
            <person name="Chapman J."/>
            <person name="Salamov A."/>
            <person name="Terry A."/>
            <person name="Shapiro H."/>
            <person name="Lindquist E."/>
            <person name="Kapitonov V.V."/>
            <person name="Jurka J."/>
            <person name="Genikhovich G."/>
            <person name="Grigoriev I.V."/>
            <person name="Lucas S.M."/>
            <person name="Steele R.E."/>
            <person name="Finnerty J.R."/>
            <person name="Technau U."/>
            <person name="Martindale M.Q."/>
            <person name="Rokhsar D.S."/>
        </authorList>
    </citation>
    <scope>NUCLEOTIDE SEQUENCE [LARGE SCALE GENOMIC DNA]</scope>
    <source>
        <strain evidence="8">CH2 X CH6</strain>
    </source>
</reference>
<dbReference type="eggNOG" id="ENOG502RBTI">
    <property type="taxonomic scope" value="Eukaryota"/>
</dbReference>
<comment type="function">
    <text evidence="5">May bind free porphyrinogens that may be present in the cell and thus facilitate removal of these potentially toxic compound. Binds with a high affinity to one molecule of heme or porphyrins. It binds metalloporphyrins, free porphyrins and N-methylprotoporphyrin with similar affinities.</text>
</comment>
<dbReference type="AlphaFoldDB" id="A7SDW1"/>
<dbReference type="HOGENOM" id="CLU_068699_2_1_1"/>
<feature type="non-terminal residue" evidence="7">
    <location>
        <position position="1"/>
    </location>
</feature>
<dbReference type="EMBL" id="DS469633">
    <property type="protein sequence ID" value="EDO38055.1"/>
    <property type="molecule type" value="Genomic_DNA"/>
</dbReference>
<dbReference type="PhylomeDB" id="A7SDW1"/>
<evidence type="ECO:0000256" key="3">
    <source>
        <dbReference type="ARBA" id="ARBA00011245"/>
    </source>
</evidence>
<dbReference type="PANTHER" id="PTHR11220">
    <property type="entry name" value="HEME-BINDING PROTEIN-RELATED"/>
    <property type="match status" value="1"/>
</dbReference>
<gene>
    <name evidence="7" type="ORF">NEMVEDRAFT_v1g114661</name>
</gene>
<accession>A7SDW1</accession>
<dbReference type="OrthoDB" id="6424451at2759"/>
<dbReference type="PANTHER" id="PTHR11220:SF1">
    <property type="entry name" value="HEME-BINDING PROTEIN 2"/>
    <property type="match status" value="1"/>
</dbReference>
<evidence type="ECO:0000256" key="5">
    <source>
        <dbReference type="ARBA" id="ARBA00037673"/>
    </source>
</evidence>